<gene>
    <name evidence="1" type="ORF">L1987_04949</name>
</gene>
<protein>
    <submittedName>
        <fullName evidence="1">Uncharacterized protein</fullName>
    </submittedName>
</protein>
<sequence>MTSLWSSGSFNDICVGSIACRLDKKEGGAVRVYIMTLGVLAPYRGLGTKLLNHVLDLSSRKNIGEIYDKLLQEIWLEDPVGKVGVALSKDLMGVAVGKKLFRMKIKLYIPDFKLAFEHFCIHAGGRAVLDEIEKNLQLTDWHMEPSRMTLNRFASMGNNTQVIAIDSVMCRPIAARYTSYHCPYCIQPYTDADEILSPITYLHILLTTTYHIPHNLR</sequence>
<evidence type="ECO:0000313" key="1">
    <source>
        <dbReference type="EMBL" id="KAI3823511.1"/>
    </source>
</evidence>
<accession>A0ACB9JTZ6</accession>
<organism evidence="1 2">
    <name type="scientific">Smallanthus sonchifolius</name>
    <dbReference type="NCBI Taxonomy" id="185202"/>
    <lineage>
        <taxon>Eukaryota</taxon>
        <taxon>Viridiplantae</taxon>
        <taxon>Streptophyta</taxon>
        <taxon>Embryophyta</taxon>
        <taxon>Tracheophyta</taxon>
        <taxon>Spermatophyta</taxon>
        <taxon>Magnoliopsida</taxon>
        <taxon>eudicotyledons</taxon>
        <taxon>Gunneridae</taxon>
        <taxon>Pentapetalae</taxon>
        <taxon>asterids</taxon>
        <taxon>campanulids</taxon>
        <taxon>Asterales</taxon>
        <taxon>Asteraceae</taxon>
        <taxon>Asteroideae</taxon>
        <taxon>Heliantheae alliance</taxon>
        <taxon>Millerieae</taxon>
        <taxon>Smallanthus</taxon>
    </lineage>
</organism>
<name>A0ACB9JTZ6_9ASTR</name>
<proteinExistence type="predicted"/>
<comment type="caution">
    <text evidence="1">The sequence shown here is derived from an EMBL/GenBank/DDBJ whole genome shotgun (WGS) entry which is preliminary data.</text>
</comment>
<dbReference type="Proteomes" id="UP001056120">
    <property type="component" value="Linkage Group LG02"/>
</dbReference>
<dbReference type="EMBL" id="CM042019">
    <property type="protein sequence ID" value="KAI3823511.1"/>
    <property type="molecule type" value="Genomic_DNA"/>
</dbReference>
<reference evidence="2" key="1">
    <citation type="journal article" date="2022" name="Mol. Ecol. Resour.">
        <title>The genomes of chicory, endive, great burdock and yacon provide insights into Asteraceae palaeo-polyploidization history and plant inulin production.</title>
        <authorList>
            <person name="Fan W."/>
            <person name="Wang S."/>
            <person name="Wang H."/>
            <person name="Wang A."/>
            <person name="Jiang F."/>
            <person name="Liu H."/>
            <person name="Zhao H."/>
            <person name="Xu D."/>
            <person name="Zhang Y."/>
        </authorList>
    </citation>
    <scope>NUCLEOTIDE SEQUENCE [LARGE SCALE GENOMIC DNA]</scope>
    <source>
        <strain evidence="2">cv. Yunnan</strain>
    </source>
</reference>
<keyword evidence="2" id="KW-1185">Reference proteome</keyword>
<evidence type="ECO:0000313" key="2">
    <source>
        <dbReference type="Proteomes" id="UP001056120"/>
    </source>
</evidence>
<reference evidence="1 2" key="2">
    <citation type="journal article" date="2022" name="Mol. Ecol. Resour.">
        <title>The genomes of chicory, endive, great burdock and yacon provide insights into Asteraceae paleo-polyploidization history and plant inulin production.</title>
        <authorList>
            <person name="Fan W."/>
            <person name="Wang S."/>
            <person name="Wang H."/>
            <person name="Wang A."/>
            <person name="Jiang F."/>
            <person name="Liu H."/>
            <person name="Zhao H."/>
            <person name="Xu D."/>
            <person name="Zhang Y."/>
        </authorList>
    </citation>
    <scope>NUCLEOTIDE SEQUENCE [LARGE SCALE GENOMIC DNA]</scope>
    <source>
        <strain evidence="2">cv. Yunnan</strain>
        <tissue evidence="1">Leaves</tissue>
    </source>
</reference>